<gene>
    <name evidence="2" type="ORF">NTEN_LOCUS8302</name>
</gene>
<name>A0A6H5GIF4_9HEMI</name>
<feature type="non-terminal residue" evidence="2">
    <location>
        <position position="140"/>
    </location>
</feature>
<proteinExistence type="predicted"/>
<feature type="compositionally biased region" description="Polar residues" evidence="1">
    <location>
        <begin position="54"/>
        <end position="68"/>
    </location>
</feature>
<sequence>MPKKDVKPATKQLGTPRPVSKNPLKKAPEKKSQNFFNSLIDLKPDPPVKKEQPSALSVGSSKTPGSASKTKDAVSAQQSVITSKSVVKKAPIEIEKPTDVLVERPPATINSLPVQGVEAIKTMVKAITRSPPAQRVSNAK</sequence>
<dbReference type="AlphaFoldDB" id="A0A6H5GIF4"/>
<evidence type="ECO:0000313" key="2">
    <source>
        <dbReference type="EMBL" id="CAB0002515.1"/>
    </source>
</evidence>
<protein>
    <submittedName>
        <fullName evidence="2">Uncharacterized protein</fullName>
    </submittedName>
</protein>
<dbReference type="Proteomes" id="UP000479000">
    <property type="component" value="Unassembled WGS sequence"/>
</dbReference>
<accession>A0A6H5GIF4</accession>
<evidence type="ECO:0000313" key="3">
    <source>
        <dbReference type="Proteomes" id="UP000479000"/>
    </source>
</evidence>
<evidence type="ECO:0000256" key="1">
    <source>
        <dbReference type="SAM" id="MobiDB-lite"/>
    </source>
</evidence>
<dbReference type="EMBL" id="CADCXU010012495">
    <property type="protein sequence ID" value="CAB0002515.1"/>
    <property type="molecule type" value="Genomic_DNA"/>
</dbReference>
<keyword evidence="3" id="KW-1185">Reference proteome</keyword>
<reference evidence="2 3" key="1">
    <citation type="submission" date="2020-02" db="EMBL/GenBank/DDBJ databases">
        <authorList>
            <person name="Ferguson B K."/>
        </authorList>
    </citation>
    <scope>NUCLEOTIDE SEQUENCE [LARGE SCALE GENOMIC DNA]</scope>
</reference>
<organism evidence="2 3">
    <name type="scientific">Nesidiocoris tenuis</name>
    <dbReference type="NCBI Taxonomy" id="355587"/>
    <lineage>
        <taxon>Eukaryota</taxon>
        <taxon>Metazoa</taxon>
        <taxon>Ecdysozoa</taxon>
        <taxon>Arthropoda</taxon>
        <taxon>Hexapoda</taxon>
        <taxon>Insecta</taxon>
        <taxon>Pterygota</taxon>
        <taxon>Neoptera</taxon>
        <taxon>Paraneoptera</taxon>
        <taxon>Hemiptera</taxon>
        <taxon>Heteroptera</taxon>
        <taxon>Panheteroptera</taxon>
        <taxon>Cimicomorpha</taxon>
        <taxon>Miridae</taxon>
        <taxon>Dicyphina</taxon>
        <taxon>Nesidiocoris</taxon>
    </lineage>
</organism>
<feature type="compositionally biased region" description="Basic and acidic residues" evidence="1">
    <location>
        <begin position="42"/>
        <end position="52"/>
    </location>
</feature>
<feature type="region of interest" description="Disordered" evidence="1">
    <location>
        <begin position="1"/>
        <end position="82"/>
    </location>
</feature>